<evidence type="ECO:0000256" key="10">
    <source>
        <dbReference type="ARBA" id="ARBA00023316"/>
    </source>
</evidence>
<feature type="transmembrane region" description="Helical" evidence="11">
    <location>
        <begin position="308"/>
        <end position="330"/>
    </location>
</feature>
<keyword evidence="8 11" id="KW-1133">Transmembrane helix</keyword>
<evidence type="ECO:0000256" key="5">
    <source>
        <dbReference type="ARBA" id="ARBA00022692"/>
    </source>
</evidence>
<dbReference type="PROSITE" id="PS00428">
    <property type="entry name" value="FTSW_RODA_SPOVE"/>
    <property type="match status" value="1"/>
</dbReference>
<keyword evidence="9 11" id="KW-0472">Membrane</keyword>
<evidence type="ECO:0000256" key="2">
    <source>
        <dbReference type="ARBA" id="ARBA00022475"/>
    </source>
</evidence>
<keyword evidence="5 11" id="KW-0812">Transmembrane</keyword>
<dbReference type="GO" id="GO:0071555">
    <property type="term" value="P:cell wall organization"/>
    <property type="evidence" value="ECO:0007669"/>
    <property type="project" value="UniProtKB-KW"/>
</dbReference>
<feature type="transmembrane region" description="Helical" evidence="11">
    <location>
        <begin position="37"/>
        <end position="56"/>
    </location>
</feature>
<proteinExistence type="predicted"/>
<dbReference type="GO" id="GO:0016757">
    <property type="term" value="F:glycosyltransferase activity"/>
    <property type="evidence" value="ECO:0007669"/>
    <property type="project" value="UniProtKB-KW"/>
</dbReference>
<dbReference type="GO" id="GO:0015648">
    <property type="term" value="F:lipid-linked peptidoglycan transporter activity"/>
    <property type="evidence" value="ECO:0007669"/>
    <property type="project" value="TreeGrafter"/>
</dbReference>
<evidence type="ECO:0000256" key="3">
    <source>
        <dbReference type="ARBA" id="ARBA00022676"/>
    </source>
</evidence>
<keyword evidence="4" id="KW-0808">Transferase</keyword>
<keyword evidence="13" id="KW-1185">Reference proteome</keyword>
<feature type="transmembrane region" description="Helical" evidence="11">
    <location>
        <begin position="121"/>
        <end position="138"/>
    </location>
</feature>
<dbReference type="GO" id="GO:0008360">
    <property type="term" value="P:regulation of cell shape"/>
    <property type="evidence" value="ECO:0007669"/>
    <property type="project" value="UniProtKB-KW"/>
</dbReference>
<evidence type="ECO:0000256" key="6">
    <source>
        <dbReference type="ARBA" id="ARBA00022960"/>
    </source>
</evidence>
<dbReference type="GO" id="GO:0009252">
    <property type="term" value="P:peptidoglycan biosynthetic process"/>
    <property type="evidence" value="ECO:0007669"/>
    <property type="project" value="UniProtKB-KW"/>
</dbReference>
<dbReference type="PANTHER" id="PTHR30474:SF1">
    <property type="entry name" value="PEPTIDOGLYCAN GLYCOSYLTRANSFERASE MRDB"/>
    <property type="match status" value="1"/>
</dbReference>
<evidence type="ECO:0000256" key="7">
    <source>
        <dbReference type="ARBA" id="ARBA00022984"/>
    </source>
</evidence>
<dbReference type="GO" id="GO:0032153">
    <property type="term" value="C:cell division site"/>
    <property type="evidence" value="ECO:0007669"/>
    <property type="project" value="TreeGrafter"/>
</dbReference>
<dbReference type="GO" id="GO:0005886">
    <property type="term" value="C:plasma membrane"/>
    <property type="evidence" value="ECO:0007669"/>
    <property type="project" value="TreeGrafter"/>
</dbReference>
<dbReference type="PANTHER" id="PTHR30474">
    <property type="entry name" value="CELL CYCLE PROTEIN"/>
    <property type="match status" value="1"/>
</dbReference>
<keyword evidence="3" id="KW-0328">Glycosyltransferase</keyword>
<feature type="transmembrane region" description="Helical" evidence="11">
    <location>
        <begin position="271"/>
        <end position="288"/>
    </location>
</feature>
<keyword evidence="7" id="KW-0573">Peptidoglycan synthesis</keyword>
<keyword evidence="6" id="KW-0133">Cell shape</keyword>
<feature type="transmembrane region" description="Helical" evidence="11">
    <location>
        <begin position="241"/>
        <end position="259"/>
    </location>
</feature>
<dbReference type="EMBL" id="OBDZ01000016">
    <property type="protein sequence ID" value="SNY32939.1"/>
    <property type="molecule type" value="Genomic_DNA"/>
</dbReference>
<evidence type="ECO:0000313" key="12">
    <source>
        <dbReference type="EMBL" id="SNY32939.1"/>
    </source>
</evidence>
<feature type="transmembrane region" description="Helical" evidence="11">
    <location>
        <begin position="12"/>
        <end position="31"/>
    </location>
</feature>
<evidence type="ECO:0000256" key="9">
    <source>
        <dbReference type="ARBA" id="ARBA00023136"/>
    </source>
</evidence>
<feature type="transmembrane region" description="Helical" evidence="11">
    <location>
        <begin position="95"/>
        <end position="115"/>
    </location>
</feature>
<keyword evidence="10" id="KW-0961">Cell wall biogenesis/degradation</keyword>
<name>A0A285HB23_9FIRM</name>
<dbReference type="InterPro" id="IPR018365">
    <property type="entry name" value="Cell_cycle_FtsW-rel_CS"/>
</dbReference>
<dbReference type="Pfam" id="PF01098">
    <property type="entry name" value="FTSW_RODA_SPOVE"/>
    <property type="match status" value="1"/>
</dbReference>
<feature type="transmembrane region" description="Helical" evidence="11">
    <location>
        <begin position="145"/>
        <end position="166"/>
    </location>
</feature>
<comment type="subcellular location">
    <subcellularLocation>
        <location evidence="1">Membrane</location>
        <topology evidence="1">Multi-pass membrane protein</topology>
    </subcellularLocation>
</comment>
<dbReference type="InterPro" id="IPR001182">
    <property type="entry name" value="FtsW/RodA"/>
</dbReference>
<evidence type="ECO:0000313" key="13">
    <source>
        <dbReference type="Proteomes" id="UP000219573"/>
    </source>
</evidence>
<organism evidence="12 13">
    <name type="scientific">Orenia metallireducens</name>
    <dbReference type="NCBI Taxonomy" id="1413210"/>
    <lineage>
        <taxon>Bacteria</taxon>
        <taxon>Bacillati</taxon>
        <taxon>Bacillota</taxon>
        <taxon>Clostridia</taxon>
        <taxon>Halanaerobiales</taxon>
        <taxon>Halobacteroidaceae</taxon>
        <taxon>Orenia</taxon>
    </lineage>
</organism>
<keyword evidence="2" id="KW-1003">Cell membrane</keyword>
<evidence type="ECO:0000256" key="8">
    <source>
        <dbReference type="ARBA" id="ARBA00022989"/>
    </source>
</evidence>
<evidence type="ECO:0000256" key="11">
    <source>
        <dbReference type="SAM" id="Phobius"/>
    </source>
</evidence>
<dbReference type="AlphaFoldDB" id="A0A285HB23"/>
<dbReference type="Proteomes" id="UP000219573">
    <property type="component" value="Unassembled WGS sequence"/>
</dbReference>
<dbReference type="InterPro" id="IPR011923">
    <property type="entry name" value="RodA/MrdB"/>
</dbReference>
<protein>
    <submittedName>
        <fullName evidence="12">Rod shape determining protein RodA</fullName>
    </submittedName>
</protein>
<dbReference type="GO" id="GO:0051301">
    <property type="term" value="P:cell division"/>
    <property type="evidence" value="ECO:0007669"/>
    <property type="project" value="InterPro"/>
</dbReference>
<dbReference type="STRING" id="1413210.U472_12970"/>
<accession>A0A285HB23</accession>
<reference evidence="13" key="1">
    <citation type="submission" date="2017-09" db="EMBL/GenBank/DDBJ databases">
        <authorList>
            <person name="Varghese N."/>
            <person name="Submissions S."/>
        </authorList>
    </citation>
    <scope>NUCLEOTIDE SEQUENCE [LARGE SCALE GENOMIC DNA]</scope>
    <source>
        <strain evidence="13">MSL47</strain>
    </source>
</reference>
<gene>
    <name evidence="12" type="ORF">SAMN06265827_11695</name>
</gene>
<sequence>MQNIFLKKQIIAALAGITLVTISLFFDYRILRDYVNIIYILNILVLIIVLFLGSTIKGGQGWIKLGPVNFQPAETAKLAVIIALADVLSKGRYNVYHILGLTVPAIYMAIPFALVLLQNDLGSALVLIAIFVGMIYVAGANAKFLVGTFLTGVGTVVAWITVHIYWGVPIPLKSYQLKRLLVLVNPQLEPLGAGYNVIQSKIAIGSGGLLGKGLFGGTQNQLNFLPERHTDFIFSVLGEEFGFIGAILVLLLYLLLLWRGIKVAMEAKDEFGQLLVVGILSMFTFHILENVGMTIGIMPVTGIPLPFLSYGGSSLLTNLIAIAIIMNVNIRRKKMLF</sequence>
<dbReference type="NCBIfam" id="TIGR02210">
    <property type="entry name" value="rodA_shape"/>
    <property type="match status" value="1"/>
</dbReference>
<evidence type="ECO:0000256" key="1">
    <source>
        <dbReference type="ARBA" id="ARBA00004141"/>
    </source>
</evidence>
<evidence type="ECO:0000256" key="4">
    <source>
        <dbReference type="ARBA" id="ARBA00022679"/>
    </source>
</evidence>